<protein>
    <submittedName>
        <fullName evidence="1">Calcium calmodulin-dependent protein kinase</fullName>
    </submittedName>
</protein>
<keyword evidence="2" id="KW-1185">Reference proteome</keyword>
<dbReference type="AlphaFoldDB" id="A0A392QQB8"/>
<organism evidence="1 2">
    <name type="scientific">Trifolium medium</name>
    <dbReference type="NCBI Taxonomy" id="97028"/>
    <lineage>
        <taxon>Eukaryota</taxon>
        <taxon>Viridiplantae</taxon>
        <taxon>Streptophyta</taxon>
        <taxon>Embryophyta</taxon>
        <taxon>Tracheophyta</taxon>
        <taxon>Spermatophyta</taxon>
        <taxon>Magnoliopsida</taxon>
        <taxon>eudicotyledons</taxon>
        <taxon>Gunneridae</taxon>
        <taxon>Pentapetalae</taxon>
        <taxon>rosids</taxon>
        <taxon>fabids</taxon>
        <taxon>Fabales</taxon>
        <taxon>Fabaceae</taxon>
        <taxon>Papilionoideae</taxon>
        <taxon>50 kb inversion clade</taxon>
        <taxon>NPAAA clade</taxon>
        <taxon>Hologalegina</taxon>
        <taxon>IRL clade</taxon>
        <taxon>Trifolieae</taxon>
        <taxon>Trifolium</taxon>
    </lineage>
</organism>
<keyword evidence="1" id="KW-0418">Kinase</keyword>
<sequence>MGYGTRKLSDEYEVSEILGRGGFSVVRK</sequence>
<name>A0A392QQB8_9FABA</name>
<accession>A0A392QQB8</accession>
<dbReference type="EMBL" id="LXQA010151076">
    <property type="protein sequence ID" value="MCI26062.1"/>
    <property type="molecule type" value="Genomic_DNA"/>
</dbReference>
<dbReference type="Proteomes" id="UP000265520">
    <property type="component" value="Unassembled WGS sequence"/>
</dbReference>
<proteinExistence type="predicted"/>
<dbReference type="Gene3D" id="3.30.200.20">
    <property type="entry name" value="Phosphorylase Kinase, domain 1"/>
    <property type="match status" value="1"/>
</dbReference>
<comment type="caution">
    <text evidence="1">The sequence shown here is derived from an EMBL/GenBank/DDBJ whole genome shotgun (WGS) entry which is preliminary data.</text>
</comment>
<reference evidence="1 2" key="1">
    <citation type="journal article" date="2018" name="Front. Plant Sci.">
        <title>Red Clover (Trifolium pratense) and Zigzag Clover (T. medium) - A Picture of Genomic Similarities and Differences.</title>
        <authorList>
            <person name="Dluhosova J."/>
            <person name="Istvanek J."/>
            <person name="Nedelnik J."/>
            <person name="Repkova J."/>
        </authorList>
    </citation>
    <scope>NUCLEOTIDE SEQUENCE [LARGE SCALE GENOMIC DNA]</scope>
    <source>
        <strain evidence="2">cv. 10/8</strain>
        <tissue evidence="1">Leaf</tissue>
    </source>
</reference>
<evidence type="ECO:0000313" key="2">
    <source>
        <dbReference type="Proteomes" id="UP000265520"/>
    </source>
</evidence>
<keyword evidence="1" id="KW-0808">Transferase</keyword>
<feature type="non-terminal residue" evidence="1">
    <location>
        <position position="28"/>
    </location>
</feature>
<dbReference type="GO" id="GO:0016301">
    <property type="term" value="F:kinase activity"/>
    <property type="evidence" value="ECO:0007669"/>
    <property type="project" value="UniProtKB-KW"/>
</dbReference>
<evidence type="ECO:0000313" key="1">
    <source>
        <dbReference type="EMBL" id="MCI26062.1"/>
    </source>
</evidence>